<dbReference type="InterPro" id="IPR032813">
    <property type="entry name" value="Na_H_antiport_N"/>
</dbReference>
<dbReference type="GeneID" id="93209938"/>
<evidence type="ECO:0000256" key="6">
    <source>
        <dbReference type="SAM" id="Phobius"/>
    </source>
</evidence>
<reference evidence="9 10" key="1">
    <citation type="submission" date="2011-02" db="EMBL/GenBank/DDBJ databases">
        <authorList>
            <person name="Muzny D."/>
            <person name="Qin X."/>
            <person name="Buhay C."/>
            <person name="Dugan-Rocha S."/>
            <person name="Ding Y."/>
            <person name="Chen G."/>
            <person name="Hawes A."/>
            <person name="Holder M."/>
            <person name="Jhangiani S."/>
            <person name="Johnson A."/>
            <person name="Khan Z."/>
            <person name="Li Z."/>
            <person name="Liu W."/>
            <person name="Liu X."/>
            <person name="Perez L."/>
            <person name="Shen H."/>
            <person name="Wang Q."/>
            <person name="Watt J."/>
            <person name="Xi L."/>
            <person name="Xin Y."/>
            <person name="Zhou J."/>
            <person name="Deng J."/>
            <person name="Jiang H."/>
            <person name="Liu Y."/>
            <person name="Qu J."/>
            <person name="Song X.-Z."/>
            <person name="Zhang L."/>
            <person name="Villasana D."/>
            <person name="Johnson A."/>
            <person name="Liu J."/>
            <person name="Liyanage D."/>
            <person name="Lorensuhewa L."/>
            <person name="Robinson T."/>
            <person name="Song A."/>
            <person name="Song B.-B."/>
            <person name="Dinh H."/>
            <person name="Thornton R."/>
            <person name="Coyle M."/>
            <person name="Francisco L."/>
            <person name="Jackson L."/>
            <person name="Javaid M."/>
            <person name="Korchina V."/>
            <person name="Kovar C."/>
            <person name="Mata R."/>
            <person name="Mathew T."/>
            <person name="Ngo R."/>
            <person name="Nguyen L."/>
            <person name="Nguyen N."/>
            <person name="Okwuonu G."/>
            <person name="Ongeri F."/>
            <person name="Pham C."/>
            <person name="Simmons D."/>
            <person name="Wilczek-Boney K."/>
            <person name="Hale W."/>
            <person name="Jakkamsetti A."/>
            <person name="Pham P."/>
            <person name="Ruth R."/>
            <person name="San Lucas F."/>
            <person name="Warren J."/>
            <person name="Zhang J."/>
            <person name="Zhao Z."/>
            <person name="Zhou C."/>
            <person name="Zhu D."/>
            <person name="Lee S."/>
            <person name="Bess C."/>
            <person name="Blankenburg K."/>
            <person name="Forbes L."/>
            <person name="Fu Q."/>
            <person name="Gubbala S."/>
            <person name="Hirani K."/>
            <person name="Jayaseelan J.C."/>
            <person name="Lara F."/>
            <person name="Munidasa M."/>
            <person name="Palculict T."/>
            <person name="Patil S."/>
            <person name="Pu L.-L."/>
            <person name="Saada N."/>
            <person name="Tang L."/>
            <person name="Weissenberger G."/>
            <person name="Zhu Y."/>
            <person name="Hemphill L."/>
            <person name="Shang Y."/>
            <person name="Youmans B."/>
            <person name="Ayvaz T."/>
            <person name="Ross M."/>
            <person name="Santibanez J."/>
            <person name="Aqrawi P."/>
            <person name="Gross S."/>
            <person name="Joshi V."/>
            <person name="Fowler G."/>
            <person name="Nazareth L."/>
            <person name="Reid J."/>
            <person name="Worley K."/>
            <person name="Petrosino J."/>
            <person name="Highlander S."/>
            <person name="Gibbs R."/>
        </authorList>
    </citation>
    <scope>NUCLEOTIDE SEQUENCE [LARGE SCALE GENOMIC DNA]</scope>
    <source>
        <strain evidence="9 10">DSM 15829</strain>
    </source>
</reference>
<feature type="domain" description="Putative Na+/H+ antiporter N-terminal" evidence="8">
    <location>
        <begin position="6"/>
        <end position="95"/>
    </location>
</feature>
<evidence type="ECO:0000256" key="4">
    <source>
        <dbReference type="ARBA" id="ARBA00022989"/>
    </source>
</evidence>
<evidence type="ECO:0000256" key="2">
    <source>
        <dbReference type="ARBA" id="ARBA00022475"/>
    </source>
</evidence>
<accession>F1T3Y5</accession>
<feature type="transmembrane region" description="Helical" evidence="6">
    <location>
        <begin position="66"/>
        <end position="89"/>
    </location>
</feature>
<evidence type="ECO:0000256" key="3">
    <source>
        <dbReference type="ARBA" id="ARBA00022692"/>
    </source>
</evidence>
<feature type="transmembrane region" description="Helical" evidence="6">
    <location>
        <begin position="413"/>
        <end position="436"/>
    </location>
</feature>
<feature type="transmembrane region" description="Helical" evidence="6">
    <location>
        <begin position="151"/>
        <end position="174"/>
    </location>
</feature>
<evidence type="ECO:0000259" key="7">
    <source>
        <dbReference type="Pfam" id="PF03553"/>
    </source>
</evidence>
<dbReference type="RefSeq" id="WP_006302522.1">
    <property type="nucleotide sequence ID" value="NZ_ACGK02000001.1"/>
</dbReference>
<keyword evidence="2" id="KW-1003">Cell membrane</keyword>
<keyword evidence="5 6" id="KW-0472">Membrane</keyword>
<dbReference type="OrthoDB" id="9772446at2"/>
<proteinExistence type="predicted"/>
<comment type="caution">
    <text evidence="9">The sequence shown here is derived from an EMBL/GenBank/DDBJ whole genome shotgun (WGS) entry which is preliminary data.</text>
</comment>
<comment type="subcellular location">
    <subcellularLocation>
        <location evidence="1">Cell membrane</location>
        <topology evidence="1">Multi-pass membrane protein</topology>
    </subcellularLocation>
</comment>
<evidence type="ECO:0000259" key="8">
    <source>
        <dbReference type="Pfam" id="PF13726"/>
    </source>
</evidence>
<protein>
    <submittedName>
        <fullName evidence="9">Na+/H+ antiporter family protein</fullName>
    </submittedName>
</protein>
<sequence>MDILFNPVIVSVVVLCALSLLKLNVLLSMIAATIVAGVAGGISLYGDGTSVMSLLCDGFSVNAQTALAYILLGTFAEAICTTGLAEIITAKLARVIGTKKYVLLAMLTFIAVLSQNLVPVHIAYIPILIPPILALMNKLKIDRRAVACATAFGLEAPYIAIPFGFGLIFQTVIATNLSENGMSVTVMDVTRVNWYLGCAMFIGLLIAVLIVYRKPRVYQTTSIDTQAAMAQVSNLTYKHYVTLAAIVVVMIVQLISHDLSLSSLAGLAVMIAFKAIAWNSIDEQLAGGVKLMGLIAFIMLVAGGYANVIKATGGIDALVYFGTSFMHGSKIIAALVITIIGLLVTMGIGTSFGTVPVLAVLFVPLCQSMGFSVPATIVLISAAAALGDAGSPASDTTLGPTSGLNADGQHSHIWDTCVPTFIVFNSALMIAAVIAAQFI</sequence>
<dbReference type="Pfam" id="PF03553">
    <property type="entry name" value="Na_H_antiporter"/>
    <property type="match status" value="1"/>
</dbReference>
<evidence type="ECO:0000313" key="10">
    <source>
        <dbReference type="Proteomes" id="UP000005947"/>
    </source>
</evidence>
<feature type="domain" description="Na+/H+ antiporter NhaC-like C-terminal" evidence="7">
    <location>
        <begin position="151"/>
        <end position="433"/>
    </location>
</feature>
<gene>
    <name evidence="9" type="ORF">HMPREF0091_10376</name>
</gene>
<feature type="transmembrane region" description="Helical" evidence="6">
    <location>
        <begin position="6"/>
        <end position="21"/>
    </location>
</feature>
<feature type="transmembrane region" description="Helical" evidence="6">
    <location>
        <begin position="101"/>
        <end position="117"/>
    </location>
</feature>
<dbReference type="PANTHER" id="PTHR37821">
    <property type="entry name" value="AMINO ACID TRANSPORTER YUIF-RELATED"/>
    <property type="match status" value="1"/>
</dbReference>
<name>F1T3Y5_9ACTN</name>
<feature type="transmembrane region" description="Helical" evidence="6">
    <location>
        <begin position="237"/>
        <end position="255"/>
    </location>
</feature>
<feature type="transmembrane region" description="Helical" evidence="6">
    <location>
        <begin position="123"/>
        <end position="139"/>
    </location>
</feature>
<dbReference type="InterPro" id="IPR018461">
    <property type="entry name" value="Na/H_Antiport_NhaC-like_C"/>
</dbReference>
<keyword evidence="10" id="KW-1185">Reference proteome</keyword>
<dbReference type="InterPro" id="IPR052576">
    <property type="entry name" value="AA_Transporter-Related"/>
</dbReference>
<keyword evidence="3 6" id="KW-0812">Transmembrane</keyword>
<dbReference type="GO" id="GO:0005886">
    <property type="term" value="C:plasma membrane"/>
    <property type="evidence" value="ECO:0007669"/>
    <property type="project" value="UniProtKB-SubCell"/>
</dbReference>
<dbReference type="Pfam" id="PF13726">
    <property type="entry name" value="Na_H_antiport_2"/>
    <property type="match status" value="1"/>
</dbReference>
<evidence type="ECO:0000256" key="5">
    <source>
        <dbReference type="ARBA" id="ARBA00023136"/>
    </source>
</evidence>
<dbReference type="AlphaFoldDB" id="F1T3Y5"/>
<dbReference type="eggNOG" id="COG2056">
    <property type="taxonomic scope" value="Bacteria"/>
</dbReference>
<evidence type="ECO:0000256" key="1">
    <source>
        <dbReference type="ARBA" id="ARBA00004651"/>
    </source>
</evidence>
<feature type="transmembrane region" description="Helical" evidence="6">
    <location>
        <begin position="194"/>
        <end position="212"/>
    </location>
</feature>
<dbReference type="EMBL" id="ACGK02000001">
    <property type="protein sequence ID" value="EGF23429.1"/>
    <property type="molecule type" value="Genomic_DNA"/>
</dbReference>
<keyword evidence="4 6" id="KW-1133">Transmembrane helix</keyword>
<evidence type="ECO:0000313" key="9">
    <source>
        <dbReference type="EMBL" id="EGF23429.1"/>
    </source>
</evidence>
<feature type="transmembrane region" description="Helical" evidence="6">
    <location>
        <begin position="26"/>
        <end position="46"/>
    </location>
</feature>
<feature type="transmembrane region" description="Helical" evidence="6">
    <location>
        <begin position="291"/>
        <end position="311"/>
    </location>
</feature>
<organism evidence="9 10">
    <name type="scientific">Fannyhessea vaginae DSM 15829</name>
    <dbReference type="NCBI Taxonomy" id="525256"/>
    <lineage>
        <taxon>Bacteria</taxon>
        <taxon>Bacillati</taxon>
        <taxon>Actinomycetota</taxon>
        <taxon>Coriobacteriia</taxon>
        <taxon>Coriobacteriales</taxon>
        <taxon>Atopobiaceae</taxon>
        <taxon>Fannyhessea</taxon>
    </lineage>
</organism>
<dbReference type="PANTHER" id="PTHR37821:SF1">
    <property type="entry name" value="AMINO ACID TRANSPORTER YUIF-RELATED"/>
    <property type="match status" value="1"/>
</dbReference>
<feature type="transmembrane region" description="Helical" evidence="6">
    <location>
        <begin position="331"/>
        <end position="363"/>
    </location>
</feature>
<dbReference type="Proteomes" id="UP000005947">
    <property type="component" value="Unassembled WGS sequence"/>
</dbReference>
<feature type="transmembrane region" description="Helical" evidence="6">
    <location>
        <begin position="261"/>
        <end position="279"/>
    </location>
</feature>